<reference evidence="2 3" key="1">
    <citation type="journal article" date="2018" name="Nat. Ecol. Evol.">
        <title>Genomic signatures of mitonuclear coevolution across populations of Tigriopus californicus.</title>
        <authorList>
            <person name="Barreto F.S."/>
            <person name="Watson E.T."/>
            <person name="Lima T.G."/>
            <person name="Willett C.S."/>
            <person name="Edmands S."/>
            <person name="Li W."/>
            <person name="Burton R.S."/>
        </authorList>
    </citation>
    <scope>NUCLEOTIDE SEQUENCE [LARGE SCALE GENOMIC DNA]</scope>
    <source>
        <strain evidence="2 3">San Diego</strain>
    </source>
</reference>
<evidence type="ECO:0000256" key="1">
    <source>
        <dbReference type="SAM" id="MobiDB-lite"/>
    </source>
</evidence>
<accession>A0A553NPJ4</accession>
<dbReference type="Proteomes" id="UP000318571">
    <property type="component" value="Chromosome 4"/>
</dbReference>
<name>A0A553NPJ4_TIGCA</name>
<protein>
    <submittedName>
        <fullName evidence="2">Uncharacterized protein</fullName>
    </submittedName>
</protein>
<comment type="caution">
    <text evidence="2">The sequence shown here is derived from an EMBL/GenBank/DDBJ whole genome shotgun (WGS) entry which is preliminary data.</text>
</comment>
<proteinExistence type="predicted"/>
<organism evidence="2 3">
    <name type="scientific">Tigriopus californicus</name>
    <name type="common">Marine copepod</name>
    <dbReference type="NCBI Taxonomy" id="6832"/>
    <lineage>
        <taxon>Eukaryota</taxon>
        <taxon>Metazoa</taxon>
        <taxon>Ecdysozoa</taxon>
        <taxon>Arthropoda</taxon>
        <taxon>Crustacea</taxon>
        <taxon>Multicrustacea</taxon>
        <taxon>Hexanauplia</taxon>
        <taxon>Copepoda</taxon>
        <taxon>Harpacticoida</taxon>
        <taxon>Harpacticidae</taxon>
        <taxon>Tigriopus</taxon>
    </lineage>
</organism>
<feature type="region of interest" description="Disordered" evidence="1">
    <location>
        <begin position="1"/>
        <end position="23"/>
    </location>
</feature>
<feature type="region of interest" description="Disordered" evidence="1">
    <location>
        <begin position="100"/>
        <end position="119"/>
    </location>
</feature>
<dbReference type="EMBL" id="VCGU01000011">
    <property type="protein sequence ID" value="TRY67339.1"/>
    <property type="molecule type" value="Genomic_DNA"/>
</dbReference>
<keyword evidence="3" id="KW-1185">Reference proteome</keyword>
<dbReference type="AlphaFoldDB" id="A0A553NPJ4"/>
<sequence>MHALGINAGPDSSDRAPKLGDGSGHPDTFSAKFCFRVNVEIKYSKPKCALPWAQAHTELSQFRDPSDLPPDDQKNKLFWKVLYSRPAVVISKDATAHRDETCPLPQGHPGSDWREPPPTLKSQMFRRNVFGKAQIICMRIMPSPKGSSIKQGLLAKCQWTKPSM</sequence>
<evidence type="ECO:0000313" key="3">
    <source>
        <dbReference type="Proteomes" id="UP000318571"/>
    </source>
</evidence>
<evidence type="ECO:0000313" key="2">
    <source>
        <dbReference type="EMBL" id="TRY67339.1"/>
    </source>
</evidence>
<gene>
    <name evidence="2" type="ORF">TCAL_15848</name>
</gene>